<organism evidence="9 10">
    <name type="scientific">Bianquea renquensis</name>
    <dbReference type="NCBI Taxonomy" id="2763661"/>
    <lineage>
        <taxon>Bacteria</taxon>
        <taxon>Bacillati</taxon>
        <taxon>Bacillota</taxon>
        <taxon>Clostridia</taxon>
        <taxon>Eubacteriales</taxon>
        <taxon>Bianqueaceae</taxon>
        <taxon>Bianquea</taxon>
    </lineage>
</organism>
<evidence type="ECO:0000256" key="3">
    <source>
        <dbReference type="ARBA" id="ARBA00022475"/>
    </source>
</evidence>
<dbReference type="InterPro" id="IPR035906">
    <property type="entry name" value="MetI-like_sf"/>
</dbReference>
<evidence type="ECO:0000256" key="6">
    <source>
        <dbReference type="ARBA" id="ARBA00023136"/>
    </source>
</evidence>
<dbReference type="SUPFAM" id="SSF161098">
    <property type="entry name" value="MetI-like"/>
    <property type="match status" value="1"/>
</dbReference>
<feature type="transmembrane region" description="Helical" evidence="7">
    <location>
        <begin position="89"/>
        <end position="111"/>
    </location>
</feature>
<dbReference type="Proteomes" id="UP000657006">
    <property type="component" value="Unassembled WGS sequence"/>
</dbReference>
<dbReference type="InterPro" id="IPR050809">
    <property type="entry name" value="UgpAE/MalFG_permease"/>
</dbReference>
<dbReference type="RefSeq" id="WP_177719907.1">
    <property type="nucleotide sequence ID" value="NZ_JACRSQ010000033.1"/>
</dbReference>
<comment type="subcellular location">
    <subcellularLocation>
        <location evidence="1 7">Cell membrane</location>
        <topology evidence="1 7">Multi-pass membrane protein</topology>
    </subcellularLocation>
</comment>
<dbReference type="Gene3D" id="1.10.3720.10">
    <property type="entry name" value="MetI-like"/>
    <property type="match status" value="1"/>
</dbReference>
<feature type="domain" description="ABC transmembrane type-1" evidence="8">
    <location>
        <begin position="86"/>
        <end position="301"/>
    </location>
</feature>
<proteinExistence type="inferred from homology"/>
<evidence type="ECO:0000313" key="10">
    <source>
        <dbReference type="Proteomes" id="UP000657006"/>
    </source>
</evidence>
<dbReference type="CDD" id="cd06261">
    <property type="entry name" value="TM_PBP2"/>
    <property type="match status" value="1"/>
</dbReference>
<evidence type="ECO:0000259" key="8">
    <source>
        <dbReference type="PROSITE" id="PS50928"/>
    </source>
</evidence>
<dbReference type="PROSITE" id="PS50928">
    <property type="entry name" value="ABC_TM1"/>
    <property type="match status" value="1"/>
</dbReference>
<evidence type="ECO:0000256" key="2">
    <source>
        <dbReference type="ARBA" id="ARBA00022448"/>
    </source>
</evidence>
<feature type="transmembrane region" description="Helical" evidence="7">
    <location>
        <begin position="280"/>
        <end position="301"/>
    </location>
</feature>
<reference evidence="9" key="1">
    <citation type="submission" date="2020-08" db="EMBL/GenBank/DDBJ databases">
        <title>Genome public.</title>
        <authorList>
            <person name="Liu C."/>
            <person name="Sun Q."/>
        </authorList>
    </citation>
    <scope>NUCLEOTIDE SEQUENCE</scope>
    <source>
        <strain evidence="9">NSJ-32</strain>
    </source>
</reference>
<keyword evidence="4 7" id="KW-0812">Transmembrane</keyword>
<evidence type="ECO:0000256" key="1">
    <source>
        <dbReference type="ARBA" id="ARBA00004651"/>
    </source>
</evidence>
<dbReference type="AlphaFoldDB" id="A0A926DUB4"/>
<evidence type="ECO:0000256" key="4">
    <source>
        <dbReference type="ARBA" id="ARBA00022692"/>
    </source>
</evidence>
<evidence type="ECO:0000256" key="5">
    <source>
        <dbReference type="ARBA" id="ARBA00022989"/>
    </source>
</evidence>
<keyword evidence="6 7" id="KW-0472">Membrane</keyword>
<feature type="transmembrane region" description="Helical" evidence="7">
    <location>
        <begin position="26"/>
        <end position="53"/>
    </location>
</feature>
<protein>
    <submittedName>
        <fullName evidence="9">Sugar ABC transporter permease</fullName>
    </submittedName>
</protein>
<keyword evidence="2 7" id="KW-0813">Transport</keyword>
<dbReference type="GO" id="GO:0055085">
    <property type="term" value="P:transmembrane transport"/>
    <property type="evidence" value="ECO:0007669"/>
    <property type="project" value="InterPro"/>
</dbReference>
<keyword evidence="10" id="KW-1185">Reference proteome</keyword>
<sequence length="314" mass="35154">MNHSVRVAKVPRTPHKSLRAKHSKVWQLYVLCALPVLLLLVFSYIPMVGNLIAFQDYSVRRGLASEFVGFKYFRQFFEMPIFWQIMKNTVLLSVYSIVIGFPFPILLALAFNELSHARTKKILQTVTYAPYFISTVVLVSIMMQVLHYRYGIVNSVIKSFGGQPIDFLSKKEAFRPMYVLSGIWQGAGYSSVLYFAALSGVDASLYEAATIDGATKLKRVIHIDIPCILPTIVITLILNTGSILSVGFEKVFLLQNASNYAVSEIISTYVYKIGVKDAQFSLSTAIGLFNAVVNFIILFIVNKIASKISDISLF</sequence>
<name>A0A926DUB4_9FIRM</name>
<dbReference type="PANTHER" id="PTHR43227">
    <property type="entry name" value="BLL4140 PROTEIN"/>
    <property type="match status" value="1"/>
</dbReference>
<keyword evidence="3" id="KW-1003">Cell membrane</keyword>
<keyword evidence="5 7" id="KW-1133">Transmembrane helix</keyword>
<evidence type="ECO:0000313" key="9">
    <source>
        <dbReference type="EMBL" id="MBC8544831.1"/>
    </source>
</evidence>
<dbReference type="EMBL" id="JACRSQ010000033">
    <property type="protein sequence ID" value="MBC8544831.1"/>
    <property type="molecule type" value="Genomic_DNA"/>
</dbReference>
<feature type="transmembrane region" description="Helical" evidence="7">
    <location>
        <begin position="131"/>
        <end position="150"/>
    </location>
</feature>
<feature type="transmembrane region" description="Helical" evidence="7">
    <location>
        <begin position="227"/>
        <end position="248"/>
    </location>
</feature>
<dbReference type="InterPro" id="IPR000515">
    <property type="entry name" value="MetI-like"/>
</dbReference>
<accession>A0A926DUB4</accession>
<comment type="caution">
    <text evidence="9">The sequence shown here is derived from an EMBL/GenBank/DDBJ whole genome shotgun (WGS) entry which is preliminary data.</text>
</comment>
<dbReference type="PANTHER" id="PTHR43227:SF11">
    <property type="entry name" value="BLL4140 PROTEIN"/>
    <property type="match status" value="1"/>
</dbReference>
<comment type="similarity">
    <text evidence="7">Belongs to the binding-protein-dependent transport system permease family.</text>
</comment>
<evidence type="ECO:0000256" key="7">
    <source>
        <dbReference type="RuleBase" id="RU363032"/>
    </source>
</evidence>
<gene>
    <name evidence="9" type="ORF">H8730_14880</name>
</gene>
<dbReference type="GO" id="GO:0005886">
    <property type="term" value="C:plasma membrane"/>
    <property type="evidence" value="ECO:0007669"/>
    <property type="project" value="UniProtKB-SubCell"/>
</dbReference>
<dbReference type="Pfam" id="PF00528">
    <property type="entry name" value="BPD_transp_1"/>
    <property type="match status" value="1"/>
</dbReference>